<gene>
    <name evidence="3" type="ORF">GCM10009726_25610</name>
</gene>
<dbReference type="Proteomes" id="UP001501161">
    <property type="component" value="Unassembled WGS sequence"/>
</dbReference>
<keyword evidence="4" id="KW-1185">Reference proteome</keyword>
<evidence type="ECO:0000313" key="3">
    <source>
        <dbReference type="EMBL" id="GAA2110223.1"/>
    </source>
</evidence>
<name>A0ABN2XDG7_9ACTN</name>
<evidence type="ECO:0008006" key="5">
    <source>
        <dbReference type="Google" id="ProtNLM"/>
    </source>
</evidence>
<feature type="compositionally biased region" description="Low complexity" evidence="1">
    <location>
        <begin position="30"/>
        <end position="55"/>
    </location>
</feature>
<dbReference type="RefSeq" id="WP_231251621.1">
    <property type="nucleotide sequence ID" value="NZ_BAAAMQ010000012.1"/>
</dbReference>
<evidence type="ECO:0000256" key="2">
    <source>
        <dbReference type="SAM" id="SignalP"/>
    </source>
</evidence>
<dbReference type="EMBL" id="BAAAMQ010000012">
    <property type="protein sequence ID" value="GAA2110223.1"/>
    <property type="molecule type" value="Genomic_DNA"/>
</dbReference>
<dbReference type="PROSITE" id="PS51257">
    <property type="entry name" value="PROKAR_LIPOPROTEIN"/>
    <property type="match status" value="1"/>
</dbReference>
<keyword evidence="2" id="KW-0732">Signal</keyword>
<feature type="signal peptide" evidence="2">
    <location>
        <begin position="1"/>
        <end position="20"/>
    </location>
</feature>
<feature type="region of interest" description="Disordered" evidence="1">
    <location>
        <begin position="30"/>
        <end position="60"/>
    </location>
</feature>
<sequence>MDPRRLLPVLTALACACVVATLVVTVARPGETPTGSSGPAAARPAEARPSAARTPGPGSASAVLATWDARRSAAWAAGDVDALAGLYADGSRTGAADVRLLRHYRDRGLTVEGLTTQLLAVAVVRREQRRLVLDVTDRVVAGQAVGGTRPVALPTDRASTRRVVLVRPGRAWLVAEARDQASAAASTSRTSSSSKS</sequence>
<feature type="chain" id="PRO_5045122715" description="SnoaL-like domain-containing protein" evidence="2">
    <location>
        <begin position="21"/>
        <end position="196"/>
    </location>
</feature>
<evidence type="ECO:0000313" key="4">
    <source>
        <dbReference type="Proteomes" id="UP001501161"/>
    </source>
</evidence>
<evidence type="ECO:0000256" key="1">
    <source>
        <dbReference type="SAM" id="MobiDB-lite"/>
    </source>
</evidence>
<accession>A0ABN2XDG7</accession>
<organism evidence="3 4">
    <name type="scientific">Nocardioides furvisabuli</name>
    <dbReference type="NCBI Taxonomy" id="375542"/>
    <lineage>
        <taxon>Bacteria</taxon>
        <taxon>Bacillati</taxon>
        <taxon>Actinomycetota</taxon>
        <taxon>Actinomycetes</taxon>
        <taxon>Propionibacteriales</taxon>
        <taxon>Nocardioidaceae</taxon>
        <taxon>Nocardioides</taxon>
    </lineage>
</organism>
<comment type="caution">
    <text evidence="3">The sequence shown here is derived from an EMBL/GenBank/DDBJ whole genome shotgun (WGS) entry which is preliminary data.</text>
</comment>
<reference evidence="3 4" key="1">
    <citation type="journal article" date="2019" name="Int. J. Syst. Evol. Microbiol.">
        <title>The Global Catalogue of Microorganisms (GCM) 10K type strain sequencing project: providing services to taxonomists for standard genome sequencing and annotation.</title>
        <authorList>
            <consortium name="The Broad Institute Genomics Platform"/>
            <consortium name="The Broad Institute Genome Sequencing Center for Infectious Disease"/>
            <person name="Wu L."/>
            <person name="Ma J."/>
        </authorList>
    </citation>
    <scope>NUCLEOTIDE SEQUENCE [LARGE SCALE GENOMIC DNA]</scope>
    <source>
        <strain evidence="3 4">JCM 13813</strain>
    </source>
</reference>
<protein>
    <recommendedName>
        <fullName evidence="5">SnoaL-like domain-containing protein</fullName>
    </recommendedName>
</protein>
<proteinExistence type="predicted"/>